<dbReference type="GO" id="GO:0000166">
    <property type="term" value="F:nucleotide binding"/>
    <property type="evidence" value="ECO:0007669"/>
    <property type="project" value="InterPro"/>
</dbReference>
<dbReference type="Proteomes" id="UP000244904">
    <property type="component" value="Unassembled WGS sequence"/>
</dbReference>
<dbReference type="EMBL" id="OMOJ01000001">
    <property type="protein sequence ID" value="SPF77442.1"/>
    <property type="molecule type" value="Genomic_DNA"/>
</dbReference>
<feature type="domain" description="GFO/IDH/MocA-like oxidoreductase" evidence="3">
    <location>
        <begin position="129"/>
        <end position="263"/>
    </location>
</feature>
<dbReference type="AlphaFoldDB" id="A0A2R8AN21"/>
<keyword evidence="5" id="KW-1185">Reference proteome</keyword>
<evidence type="ECO:0000259" key="3">
    <source>
        <dbReference type="Pfam" id="PF22725"/>
    </source>
</evidence>
<dbReference type="Gene3D" id="3.40.50.720">
    <property type="entry name" value="NAD(P)-binding Rossmann-like Domain"/>
    <property type="match status" value="1"/>
</dbReference>
<dbReference type="Pfam" id="PF01408">
    <property type="entry name" value="GFO_IDH_MocA"/>
    <property type="match status" value="1"/>
</dbReference>
<dbReference type="InterPro" id="IPR000683">
    <property type="entry name" value="Gfo/Idh/MocA-like_OxRdtase_N"/>
</dbReference>
<dbReference type="InterPro" id="IPR036291">
    <property type="entry name" value="NAD(P)-bd_dom_sf"/>
</dbReference>
<accession>A0A2R8AN21</accession>
<gene>
    <name evidence="4" type="primary">xdh</name>
    <name evidence="4" type="ORF">PRI8871_00024</name>
</gene>
<dbReference type="EC" id="1.1.1.179" evidence="4"/>
<dbReference type="SUPFAM" id="SSF51735">
    <property type="entry name" value="NAD(P)-binding Rossmann-fold domains"/>
    <property type="match status" value="1"/>
</dbReference>
<feature type="domain" description="Gfo/Idh/MocA-like oxidoreductase N-terminal" evidence="2">
    <location>
        <begin position="5"/>
        <end position="118"/>
    </location>
</feature>
<dbReference type="RefSeq" id="WP_108884161.1">
    <property type="nucleotide sequence ID" value="NZ_OMOJ01000001.1"/>
</dbReference>
<protein>
    <submittedName>
        <fullName evidence="4">D-xylose dehydrogenase</fullName>
        <ecNumber evidence="4">1.1.1.179</ecNumber>
    </submittedName>
</protein>
<evidence type="ECO:0000256" key="1">
    <source>
        <dbReference type="ARBA" id="ARBA00023002"/>
    </source>
</evidence>
<evidence type="ECO:0000313" key="4">
    <source>
        <dbReference type="EMBL" id="SPF77442.1"/>
    </source>
</evidence>
<dbReference type="PANTHER" id="PTHR43818">
    <property type="entry name" value="BCDNA.GH03377"/>
    <property type="match status" value="1"/>
</dbReference>
<keyword evidence="1 4" id="KW-0560">Oxidoreductase</keyword>
<organism evidence="4 5">
    <name type="scientific">Pseudoprimorskyibacter insulae</name>
    <dbReference type="NCBI Taxonomy" id="1695997"/>
    <lineage>
        <taxon>Bacteria</taxon>
        <taxon>Pseudomonadati</taxon>
        <taxon>Pseudomonadota</taxon>
        <taxon>Alphaproteobacteria</taxon>
        <taxon>Rhodobacterales</taxon>
        <taxon>Paracoccaceae</taxon>
        <taxon>Pseudoprimorskyibacter</taxon>
    </lineage>
</organism>
<sequence length="376" mass="40141">MSTLGIGVIGCGNISAAYMKLAPLFGGIEMRACADLNEDAAKARAEEFGLRAETIDGLLAADDIDIIVNLTIPAAHFEVSKRVLEAGKHVYSEKPFVLTLEEGAELARIAGEKGLRVGSAPDTFFGGSHQLARSLVDNGAVGKISSGTCFVQSPGMEMWHPNPDFFFQPGGGPVLDLGPYYISNLVQLLGPVKRVCAMASSASEYRTITSQPRNGEKIKVETPTTIHSVLQFESGAQILYGTSWDVWQHGHSNMELYGATGTIHVPDPNFFGGEVRMTNKSAFVNAPGWDHPLGVPNSVDGRGTPQANYRCAGLADMAQAVSAGRPHRCSLEFSLHVVEVMTSILKSGETGQFIEMTTTCDRPAALGLDEAKDLLA</sequence>
<reference evidence="5" key="1">
    <citation type="submission" date="2018-03" db="EMBL/GenBank/DDBJ databases">
        <authorList>
            <person name="Rodrigo-Torres L."/>
            <person name="Arahal R. D."/>
            <person name="Lucena T."/>
        </authorList>
    </citation>
    <scope>NUCLEOTIDE SEQUENCE [LARGE SCALE GENOMIC DNA]</scope>
    <source>
        <strain evidence="5">CECT 8871</strain>
    </source>
</reference>
<dbReference type="OrthoDB" id="9776544at2"/>
<name>A0A2R8AN21_9RHOB</name>
<evidence type="ECO:0000259" key="2">
    <source>
        <dbReference type="Pfam" id="PF01408"/>
    </source>
</evidence>
<dbReference type="Gene3D" id="3.30.360.10">
    <property type="entry name" value="Dihydrodipicolinate Reductase, domain 2"/>
    <property type="match status" value="1"/>
</dbReference>
<proteinExistence type="predicted"/>
<dbReference type="Pfam" id="PF22725">
    <property type="entry name" value="GFO_IDH_MocA_C3"/>
    <property type="match status" value="1"/>
</dbReference>
<dbReference type="GO" id="GO:0047837">
    <property type="term" value="F:D-xylose 1-dehydrogenase (NADP+) activity"/>
    <property type="evidence" value="ECO:0007669"/>
    <property type="project" value="UniProtKB-EC"/>
</dbReference>
<dbReference type="InterPro" id="IPR055170">
    <property type="entry name" value="GFO_IDH_MocA-like_dom"/>
</dbReference>
<evidence type="ECO:0000313" key="5">
    <source>
        <dbReference type="Proteomes" id="UP000244904"/>
    </source>
</evidence>
<dbReference type="SUPFAM" id="SSF55347">
    <property type="entry name" value="Glyceraldehyde-3-phosphate dehydrogenase-like, C-terminal domain"/>
    <property type="match status" value="1"/>
</dbReference>
<dbReference type="InterPro" id="IPR050463">
    <property type="entry name" value="Gfo/Idh/MocA_oxidrdct_glycsds"/>
</dbReference>
<dbReference type="PANTHER" id="PTHR43818:SF11">
    <property type="entry name" value="BCDNA.GH03377"/>
    <property type="match status" value="1"/>
</dbReference>